<dbReference type="AlphaFoldDB" id="A0A7X2P847"/>
<evidence type="ECO:0000259" key="1">
    <source>
        <dbReference type="PROSITE" id="PS51192"/>
    </source>
</evidence>
<keyword evidence="3" id="KW-1185">Reference proteome</keyword>
<protein>
    <submittedName>
        <fullName evidence="2">DEAD/DEAH box helicase</fullName>
    </submittedName>
</protein>
<feature type="domain" description="Helicase ATP-binding" evidence="1">
    <location>
        <begin position="13"/>
        <end position="179"/>
    </location>
</feature>
<dbReference type="InterPro" id="IPR001650">
    <property type="entry name" value="Helicase_C-like"/>
</dbReference>
<dbReference type="Pfam" id="PF00271">
    <property type="entry name" value="Helicase_C"/>
    <property type="match status" value="1"/>
</dbReference>
<keyword evidence="2" id="KW-0067">ATP-binding</keyword>
<gene>
    <name evidence="2" type="ORF">FYJ60_06655</name>
</gene>
<dbReference type="RefSeq" id="WP_154457910.1">
    <property type="nucleotide sequence ID" value="NZ_VUMV01000004.1"/>
</dbReference>
<dbReference type="PANTHER" id="PTHR10799">
    <property type="entry name" value="SNF2/RAD54 HELICASE FAMILY"/>
    <property type="match status" value="1"/>
</dbReference>
<dbReference type="GO" id="GO:0004386">
    <property type="term" value="F:helicase activity"/>
    <property type="evidence" value="ECO:0007669"/>
    <property type="project" value="UniProtKB-KW"/>
</dbReference>
<dbReference type="GO" id="GO:0005524">
    <property type="term" value="F:ATP binding"/>
    <property type="evidence" value="ECO:0007669"/>
    <property type="project" value="InterPro"/>
</dbReference>
<proteinExistence type="predicted"/>
<sequence>MKFVPYDYQRRAIEKIISQPSVGLFLEMGLGKSVITLTAIKQLIYDELDVTRVLVIAPLMVAKDTWSRECDKWDHLKDLRVAKILGSAAKRKAAIAEDADIYVINRENVVWLVDNYRGMWKWDMLVVDELTSFKNPAAARFRALKKVRPKFRRIVGLTGSPDPNGLMDLWAEIFVLDGGERLERTVTRFRQLYFRPGRTNGHVVYDWTPVEGAEAAITHKISDITISMLSADYLELPDRIDRDVRVTLTDDERAVYKKLEREHLLELSEDTAISAANAAAVMGKLLQLSGGAVYDDNGGAVEFHREKLDTLAEIIEASSEPVLIFYGYRHERARILKAFSKYEPRELKTETDIKDWNDGRIRVLIAHPASVGYGLNLQDGGHIIVWYSLPWSLDQYQQANARLYRQGQKRPVIIHRLIATGTVDERVADSLDRKDTSQAALMTALKDLREEVNQ</sequence>
<keyword evidence="2" id="KW-0378">Hydrolase</keyword>
<dbReference type="InterPro" id="IPR027417">
    <property type="entry name" value="P-loop_NTPase"/>
</dbReference>
<reference evidence="2 3" key="1">
    <citation type="submission" date="2019-08" db="EMBL/GenBank/DDBJ databases">
        <title>In-depth cultivation of the pig gut microbiome towards novel bacterial diversity and tailored functional studies.</title>
        <authorList>
            <person name="Wylensek D."/>
            <person name="Hitch T.C.A."/>
            <person name="Clavel T."/>
        </authorList>
    </citation>
    <scope>NUCLEOTIDE SEQUENCE [LARGE SCALE GENOMIC DNA]</scope>
    <source>
        <strain evidence="2 3">Oil+RF-744-WCA-WT-13</strain>
    </source>
</reference>
<dbReference type="EMBL" id="VUMV01000004">
    <property type="protein sequence ID" value="MST81993.1"/>
    <property type="molecule type" value="Genomic_DNA"/>
</dbReference>
<evidence type="ECO:0000313" key="3">
    <source>
        <dbReference type="Proteomes" id="UP000466864"/>
    </source>
</evidence>
<organism evidence="2 3">
    <name type="scientific">Bilifractor porci</name>
    <dbReference type="NCBI Taxonomy" id="2606636"/>
    <lineage>
        <taxon>Bacteria</taxon>
        <taxon>Bacillati</taxon>
        <taxon>Bacillota</taxon>
        <taxon>Clostridia</taxon>
        <taxon>Lachnospirales</taxon>
        <taxon>Lachnospiraceae</taxon>
        <taxon>Bilifractor</taxon>
    </lineage>
</organism>
<keyword evidence="2" id="KW-0547">Nucleotide-binding</keyword>
<accession>A0A7X2P847</accession>
<dbReference type="InterPro" id="IPR000330">
    <property type="entry name" value="SNF2_N"/>
</dbReference>
<dbReference type="Gene3D" id="3.40.50.10810">
    <property type="entry name" value="Tandem AAA-ATPase domain"/>
    <property type="match status" value="1"/>
</dbReference>
<dbReference type="Pfam" id="PF00176">
    <property type="entry name" value="SNF2-rel_dom"/>
    <property type="match status" value="1"/>
</dbReference>
<dbReference type="PROSITE" id="PS51192">
    <property type="entry name" value="HELICASE_ATP_BIND_1"/>
    <property type="match status" value="1"/>
</dbReference>
<name>A0A7X2P847_9FIRM</name>
<keyword evidence="2" id="KW-0347">Helicase</keyword>
<evidence type="ECO:0000313" key="2">
    <source>
        <dbReference type="EMBL" id="MST81993.1"/>
    </source>
</evidence>
<dbReference type="SUPFAM" id="SSF52540">
    <property type="entry name" value="P-loop containing nucleoside triphosphate hydrolases"/>
    <property type="match status" value="2"/>
</dbReference>
<dbReference type="Gene3D" id="3.40.50.300">
    <property type="entry name" value="P-loop containing nucleotide triphosphate hydrolases"/>
    <property type="match status" value="1"/>
</dbReference>
<dbReference type="InterPro" id="IPR038718">
    <property type="entry name" value="SNF2-like_sf"/>
</dbReference>
<dbReference type="SMART" id="SM00487">
    <property type="entry name" value="DEXDc"/>
    <property type="match status" value="1"/>
</dbReference>
<dbReference type="Proteomes" id="UP000466864">
    <property type="component" value="Unassembled WGS sequence"/>
</dbReference>
<comment type="caution">
    <text evidence="2">The sequence shown here is derived from an EMBL/GenBank/DDBJ whole genome shotgun (WGS) entry which is preliminary data.</text>
</comment>
<dbReference type="InterPro" id="IPR014001">
    <property type="entry name" value="Helicase_ATP-bd"/>
</dbReference>